<dbReference type="Pfam" id="PF14244">
    <property type="entry name" value="Retrotran_gag_3"/>
    <property type="match status" value="1"/>
</dbReference>
<dbReference type="PANTHER" id="PTHR37610">
    <property type="entry name" value="CCHC-TYPE DOMAIN-CONTAINING PROTEIN"/>
    <property type="match status" value="1"/>
</dbReference>
<name>A0AAD9ZWN9_9ROSI</name>
<dbReference type="PANTHER" id="PTHR37610:SF100">
    <property type="entry name" value="COPIA-LIKE POLYPROTEIN_RETROTRANSPOSON"/>
    <property type="match status" value="1"/>
</dbReference>
<evidence type="ECO:0000259" key="1">
    <source>
        <dbReference type="Pfam" id="PF14244"/>
    </source>
</evidence>
<gene>
    <name evidence="2" type="ORF">Dsin_025766</name>
</gene>
<dbReference type="Proteomes" id="UP001281410">
    <property type="component" value="Unassembled WGS sequence"/>
</dbReference>
<dbReference type="InterPro" id="IPR029472">
    <property type="entry name" value="Copia-like_N"/>
</dbReference>
<organism evidence="2 3">
    <name type="scientific">Dipteronia sinensis</name>
    <dbReference type="NCBI Taxonomy" id="43782"/>
    <lineage>
        <taxon>Eukaryota</taxon>
        <taxon>Viridiplantae</taxon>
        <taxon>Streptophyta</taxon>
        <taxon>Embryophyta</taxon>
        <taxon>Tracheophyta</taxon>
        <taxon>Spermatophyta</taxon>
        <taxon>Magnoliopsida</taxon>
        <taxon>eudicotyledons</taxon>
        <taxon>Gunneridae</taxon>
        <taxon>Pentapetalae</taxon>
        <taxon>rosids</taxon>
        <taxon>malvids</taxon>
        <taxon>Sapindales</taxon>
        <taxon>Sapindaceae</taxon>
        <taxon>Hippocastanoideae</taxon>
        <taxon>Acereae</taxon>
        <taxon>Dipteronia</taxon>
    </lineage>
</organism>
<dbReference type="AlphaFoldDB" id="A0AAD9ZWN9"/>
<feature type="domain" description="Retrotransposon Copia-like N-terminal" evidence="1">
    <location>
        <begin position="40"/>
        <end position="83"/>
    </location>
</feature>
<accession>A0AAD9ZWN9</accession>
<evidence type="ECO:0000313" key="3">
    <source>
        <dbReference type="Proteomes" id="UP001281410"/>
    </source>
</evidence>
<keyword evidence="3" id="KW-1185">Reference proteome</keyword>
<comment type="caution">
    <text evidence="2">The sequence shown here is derived from an EMBL/GenBank/DDBJ whole genome shotgun (WGS) entry which is preliminary data.</text>
</comment>
<reference evidence="2" key="1">
    <citation type="journal article" date="2023" name="Plant J.">
        <title>Genome sequences and population genomics provide insights into the demographic history, inbreeding, and mutation load of two 'living fossil' tree species of Dipteronia.</title>
        <authorList>
            <person name="Feng Y."/>
            <person name="Comes H.P."/>
            <person name="Chen J."/>
            <person name="Zhu S."/>
            <person name="Lu R."/>
            <person name="Zhang X."/>
            <person name="Li P."/>
            <person name="Qiu J."/>
            <person name="Olsen K.M."/>
            <person name="Qiu Y."/>
        </authorList>
    </citation>
    <scope>NUCLEOTIDE SEQUENCE</scope>
    <source>
        <strain evidence="2">NBL</strain>
    </source>
</reference>
<proteinExistence type="predicted"/>
<evidence type="ECO:0000313" key="2">
    <source>
        <dbReference type="EMBL" id="KAK3194456.1"/>
    </source>
</evidence>
<dbReference type="EMBL" id="JANJYJ010000008">
    <property type="protein sequence ID" value="KAK3194456.1"/>
    <property type="molecule type" value="Genomic_DNA"/>
</dbReference>
<sequence length="148" mass="16534">MMKHHQHLLSLAKKLPSQTLPPILQEQISEIPISLIIQIHPGLVLISKPLNRDNYSTWKMAMTLALNSKNKLDFVNGSIKAPSEETDPEGYAAWSQCNDMVHSWIVNSLSPEISDSVIYYSTAHEVWKDLSTAMHLASFIFSSAAECA</sequence>
<protein>
    <recommendedName>
        <fullName evidence="1">Retrotransposon Copia-like N-terminal domain-containing protein</fullName>
    </recommendedName>
</protein>